<dbReference type="EMBL" id="UXEP01000004">
    <property type="protein sequence ID" value="VDC41916.1"/>
    <property type="molecule type" value="Genomic_DNA"/>
</dbReference>
<accession>A0A3P5Y4S7</accession>
<evidence type="ECO:0000313" key="1">
    <source>
        <dbReference type="EMBL" id="VDC41916.1"/>
    </source>
</evidence>
<evidence type="ECO:0000313" key="2">
    <source>
        <dbReference type="Proteomes" id="UP000280759"/>
    </source>
</evidence>
<dbReference type="AlphaFoldDB" id="A0A3P5Y4S7"/>
<proteinExistence type="predicted"/>
<sequence length="29" mass="3204">MAITDRKLFLSILKDGGLMLGIVFFPCCT</sequence>
<organism evidence="1 2">
    <name type="scientific">Streptococcus canis</name>
    <dbReference type="NCBI Taxonomy" id="1329"/>
    <lineage>
        <taxon>Bacteria</taxon>
        <taxon>Bacillati</taxon>
        <taxon>Bacillota</taxon>
        <taxon>Bacilli</taxon>
        <taxon>Lactobacillales</taxon>
        <taxon>Streptococcaceae</taxon>
        <taxon>Streptococcus</taxon>
    </lineage>
</organism>
<gene>
    <name evidence="1" type="ORF">FMV2238Y02_03330</name>
</gene>
<name>A0A3P5Y4S7_STRCB</name>
<keyword evidence="2" id="KW-1185">Reference proteome</keyword>
<reference evidence="1 2" key="1">
    <citation type="submission" date="2018-10" db="EMBL/GenBank/DDBJ databases">
        <authorList>
            <consortium name="Molecular Microbiology and Infection Unit (UMMI)"/>
            <person name="Machado M."/>
        </authorList>
    </citation>
    <scope>NUCLEOTIDE SEQUENCE [LARGE SCALE GENOMIC DNA]</scope>
    <source>
        <strain evidence="1">FMV2238.02</strain>
    </source>
</reference>
<protein>
    <submittedName>
        <fullName evidence="1">Uncharacterized protein</fullName>
    </submittedName>
</protein>
<dbReference type="Proteomes" id="UP000280759">
    <property type="component" value="Unassembled WGS sequence"/>
</dbReference>